<keyword evidence="3" id="KW-1133">Transmembrane helix</keyword>
<evidence type="ECO:0000313" key="6">
    <source>
        <dbReference type="Proteomes" id="UP001521150"/>
    </source>
</evidence>
<feature type="transmembrane region" description="Helical" evidence="3">
    <location>
        <begin position="26"/>
        <end position="47"/>
    </location>
</feature>
<keyword evidence="3" id="KW-0472">Membrane</keyword>
<dbReference type="RefSeq" id="WP_233724931.1">
    <property type="nucleotide sequence ID" value="NZ_JAJVCN010000001.1"/>
</dbReference>
<dbReference type="Proteomes" id="UP001521150">
    <property type="component" value="Unassembled WGS sequence"/>
</dbReference>
<name>A0ABS8Z691_9PSEU</name>
<feature type="domain" description="Low molecular weight antigen MTB12-like C-terminal" evidence="4">
    <location>
        <begin position="108"/>
        <end position="160"/>
    </location>
</feature>
<proteinExistence type="inferred from homology"/>
<evidence type="ECO:0000256" key="1">
    <source>
        <dbReference type="ARBA" id="ARBA00022729"/>
    </source>
</evidence>
<accession>A0ABS8Z691</accession>
<evidence type="ECO:0000256" key="3">
    <source>
        <dbReference type="SAM" id="Phobius"/>
    </source>
</evidence>
<keyword evidence="1" id="KW-0732">Signal</keyword>
<sequence length="163" mass="17571">MIQKRPRAAKMTQLGRTEETKRRNGVILVAGATVLVAGVTVGGILLLTGGSGSDDEPTTVAREFAALYQRGLNSSGRDVEADEFEPLVCTENMQNLRDAFSEKQNPVPGMPQFTLTVKDVKTDGDRGTFTMGTHVTSPGVPDENADEQFTLVVQDGDWRVCGL</sequence>
<comment type="similarity">
    <text evidence="2">Belongs to the MTB12 family.</text>
</comment>
<keyword evidence="6" id="KW-1185">Reference proteome</keyword>
<dbReference type="EMBL" id="JAJVCN010000001">
    <property type="protein sequence ID" value="MCE7003404.1"/>
    <property type="molecule type" value="Genomic_DNA"/>
</dbReference>
<protein>
    <recommendedName>
        <fullName evidence="4">Low molecular weight antigen MTB12-like C-terminal domain-containing protein</fullName>
    </recommendedName>
</protein>
<organism evidence="5 6">
    <name type="scientific">Kibdelosporangium philippinense</name>
    <dbReference type="NCBI Taxonomy" id="211113"/>
    <lineage>
        <taxon>Bacteria</taxon>
        <taxon>Bacillati</taxon>
        <taxon>Actinomycetota</taxon>
        <taxon>Actinomycetes</taxon>
        <taxon>Pseudonocardiales</taxon>
        <taxon>Pseudonocardiaceae</taxon>
        <taxon>Kibdelosporangium</taxon>
    </lineage>
</organism>
<evidence type="ECO:0000259" key="4">
    <source>
        <dbReference type="Pfam" id="PF26580"/>
    </source>
</evidence>
<gene>
    <name evidence="5" type="ORF">LWC34_11270</name>
</gene>
<evidence type="ECO:0000256" key="2">
    <source>
        <dbReference type="ARBA" id="ARBA00093774"/>
    </source>
</evidence>
<reference evidence="5 6" key="1">
    <citation type="submission" date="2021-12" db="EMBL/GenBank/DDBJ databases">
        <title>Genome sequence of Kibdelosporangium philippinense ATCC 49844.</title>
        <authorList>
            <person name="Fedorov E.A."/>
            <person name="Omeragic M."/>
            <person name="Shalygina K.F."/>
            <person name="Maclea K.S."/>
        </authorList>
    </citation>
    <scope>NUCLEOTIDE SEQUENCE [LARGE SCALE GENOMIC DNA]</scope>
    <source>
        <strain evidence="5 6">ATCC 49844</strain>
    </source>
</reference>
<dbReference type="Pfam" id="PF26580">
    <property type="entry name" value="Mtb12_C"/>
    <property type="match status" value="1"/>
</dbReference>
<comment type="caution">
    <text evidence="5">The sequence shown here is derived from an EMBL/GenBank/DDBJ whole genome shotgun (WGS) entry which is preliminary data.</text>
</comment>
<dbReference type="InterPro" id="IPR058644">
    <property type="entry name" value="Mtb12-like_C"/>
</dbReference>
<evidence type="ECO:0000313" key="5">
    <source>
        <dbReference type="EMBL" id="MCE7003404.1"/>
    </source>
</evidence>
<keyword evidence="3" id="KW-0812">Transmembrane</keyword>